<comment type="caution">
    <text evidence="3">The sequence shown here is derived from an EMBL/GenBank/DDBJ whole genome shotgun (WGS) entry which is preliminary data.</text>
</comment>
<dbReference type="Proteomes" id="UP000217199">
    <property type="component" value="Unassembled WGS sequence"/>
</dbReference>
<feature type="compositionally biased region" description="Basic and acidic residues" evidence="1">
    <location>
        <begin position="1"/>
        <end position="31"/>
    </location>
</feature>
<dbReference type="AlphaFoldDB" id="A0A286UA39"/>
<dbReference type="STRING" id="2282107.A0A286UA39"/>
<feature type="compositionally biased region" description="Basic and acidic residues" evidence="1">
    <location>
        <begin position="478"/>
        <end position="490"/>
    </location>
</feature>
<evidence type="ECO:0000313" key="3">
    <source>
        <dbReference type="EMBL" id="PAV16429.1"/>
    </source>
</evidence>
<dbReference type="InParanoid" id="A0A286UA39"/>
<dbReference type="EMBL" id="NBII01000008">
    <property type="protein sequence ID" value="PAV16429.1"/>
    <property type="molecule type" value="Genomic_DNA"/>
</dbReference>
<accession>A0A286UA39</accession>
<gene>
    <name evidence="3" type="ORF">PNOK_0804900</name>
</gene>
<feature type="compositionally biased region" description="Polar residues" evidence="1">
    <location>
        <begin position="74"/>
        <end position="86"/>
    </location>
</feature>
<protein>
    <recommendedName>
        <fullName evidence="2">Fungal-type protein kinase domain-containing protein</fullName>
    </recommendedName>
</protein>
<sequence length="851" mass="96739">MGCESSIKKKSLDGPQDDQKNSSHSSLRFEHSSFMCSQGDNGDLEPVHDPSSSQIYPHNEKSTSLGCDNIPPSAGQSSPQNNNTPDSPICTPQKVLRTPTTYASIKQASGSNLPFQSKHVNNQRDAIIKDLGNSVSRGSLEYFKKILPPIRPEFDINKISSHLIKNGDLVQEEGIYVWKEFSMATAATMMEKQFFNKPLANVFNIIRDAALETSSIRVAPTVDMVTDGDNAPWSVNGSSAKPDGYLILKGTEKRIKKKRERKALWYNIAVSLEFKKKMNLKPKADNVKKAIYNMQHVLAVDPSRRFSYGIDIEGTELGLWIATRAMVIACDTLDFRTRYNDLIWIFLSLSFASKEDLGWDMSIKSTLDATNDERLYDIEVGGEHYHTSGSNMIFGEKADDLVTSATRIWKAKRDTDRADVIIKDFWPDDERETEDNIRKMILESIKDAEKRQFFEEHTLNSISAGRVKCNGRDDHTKDTILRGHSPDTTESHTIPNQTSRKSKGNRFAGVTPGVAAETEDDNQPLSQELVRNTRTKYYHRYHYRIVYKEVAIPYYKIRNTDDMITVIIDAVKTLLYLHEAGWVHRDISVGNLYLYTDPVSEEKRGLIGDFEYAKRVGDGGKPDVRTGTPDFMAIEVACRSYLFLKPVLSFSHIRKMEKEGLFSSKPKNADGIGIHHNYIHDLESLWWILVWTAFVYEKKPYETSAEWAKAQRTSYNILFPGYTYIMDRQLFLIDNSTFKARINDVSPFLTGYIYIIRYFRELLLVGYNLMEKDVPATVYFSGSGSDIIHKEILEKLSKREIEKGIVVSIWGRTLLKRSVEAQDDTQQPNSKKSKMMSEDTTSTGSTDSSTF</sequence>
<feature type="compositionally biased region" description="Low complexity" evidence="1">
    <location>
        <begin position="838"/>
        <end position="851"/>
    </location>
</feature>
<feature type="region of interest" description="Disordered" evidence="1">
    <location>
        <begin position="478"/>
        <end position="508"/>
    </location>
</feature>
<dbReference type="PANTHER" id="PTHR38248:SF2">
    <property type="entry name" value="FUNK1 11"/>
    <property type="match status" value="1"/>
</dbReference>
<keyword evidence="4" id="KW-1185">Reference proteome</keyword>
<dbReference type="PANTHER" id="PTHR38248">
    <property type="entry name" value="FUNK1 6"/>
    <property type="match status" value="1"/>
</dbReference>
<reference evidence="3 4" key="1">
    <citation type="journal article" date="2017" name="Mol. Ecol.">
        <title>Comparative and population genomic landscape of Phellinus noxius: A hypervariable fungus causing root rot in trees.</title>
        <authorList>
            <person name="Chung C.L."/>
            <person name="Lee T.J."/>
            <person name="Akiba M."/>
            <person name="Lee H.H."/>
            <person name="Kuo T.H."/>
            <person name="Liu D."/>
            <person name="Ke H.M."/>
            <person name="Yokoi T."/>
            <person name="Roa M.B."/>
            <person name="Lu M.J."/>
            <person name="Chang Y.Y."/>
            <person name="Ann P.J."/>
            <person name="Tsai J.N."/>
            <person name="Chen C.Y."/>
            <person name="Tzean S.S."/>
            <person name="Ota Y."/>
            <person name="Hattori T."/>
            <person name="Sahashi N."/>
            <person name="Liou R.F."/>
            <person name="Kikuchi T."/>
            <person name="Tsai I.J."/>
        </authorList>
    </citation>
    <scope>NUCLEOTIDE SEQUENCE [LARGE SCALE GENOMIC DNA]</scope>
    <source>
        <strain evidence="3 4">FFPRI411160</strain>
    </source>
</reference>
<feature type="region of interest" description="Disordered" evidence="1">
    <location>
        <begin position="1"/>
        <end position="92"/>
    </location>
</feature>
<dbReference type="Pfam" id="PF17667">
    <property type="entry name" value="Pkinase_fungal"/>
    <property type="match status" value="1"/>
</dbReference>
<dbReference type="Gene3D" id="1.10.510.10">
    <property type="entry name" value="Transferase(Phosphotransferase) domain 1"/>
    <property type="match status" value="1"/>
</dbReference>
<evidence type="ECO:0000313" key="4">
    <source>
        <dbReference type="Proteomes" id="UP000217199"/>
    </source>
</evidence>
<proteinExistence type="predicted"/>
<feature type="region of interest" description="Disordered" evidence="1">
    <location>
        <begin position="820"/>
        <end position="851"/>
    </location>
</feature>
<feature type="compositionally biased region" description="Polar residues" evidence="1">
    <location>
        <begin position="50"/>
        <end position="66"/>
    </location>
</feature>
<dbReference type="SUPFAM" id="SSF56112">
    <property type="entry name" value="Protein kinase-like (PK-like)"/>
    <property type="match status" value="1"/>
</dbReference>
<name>A0A286UA39_9AGAM</name>
<organism evidence="3 4">
    <name type="scientific">Pyrrhoderma noxium</name>
    <dbReference type="NCBI Taxonomy" id="2282107"/>
    <lineage>
        <taxon>Eukaryota</taxon>
        <taxon>Fungi</taxon>
        <taxon>Dikarya</taxon>
        <taxon>Basidiomycota</taxon>
        <taxon>Agaricomycotina</taxon>
        <taxon>Agaricomycetes</taxon>
        <taxon>Hymenochaetales</taxon>
        <taxon>Hymenochaetaceae</taxon>
        <taxon>Pyrrhoderma</taxon>
    </lineage>
</organism>
<dbReference type="InterPro" id="IPR011009">
    <property type="entry name" value="Kinase-like_dom_sf"/>
</dbReference>
<dbReference type="OrthoDB" id="3260094at2759"/>
<dbReference type="InterPro" id="IPR040976">
    <property type="entry name" value="Pkinase_fungal"/>
</dbReference>
<evidence type="ECO:0000259" key="2">
    <source>
        <dbReference type="Pfam" id="PF17667"/>
    </source>
</evidence>
<evidence type="ECO:0000256" key="1">
    <source>
        <dbReference type="SAM" id="MobiDB-lite"/>
    </source>
</evidence>
<feature type="domain" description="Fungal-type protein kinase" evidence="2">
    <location>
        <begin position="248"/>
        <end position="692"/>
    </location>
</feature>